<dbReference type="PANTHER" id="PTHR14239:SF0">
    <property type="entry name" value="F420-DEPENDENT NADP REDUCTASE"/>
    <property type="match status" value="1"/>
</dbReference>
<proteinExistence type="predicted"/>
<dbReference type="Pfam" id="PF03807">
    <property type="entry name" value="F420_oxidored"/>
    <property type="match status" value="1"/>
</dbReference>
<dbReference type="GO" id="GO:0015677">
    <property type="term" value="P:copper ion import"/>
    <property type="evidence" value="ECO:0007669"/>
    <property type="project" value="TreeGrafter"/>
</dbReference>
<dbReference type="GO" id="GO:0052851">
    <property type="term" value="F:ferric-chelate reductase (NADPH) activity"/>
    <property type="evidence" value="ECO:0007669"/>
    <property type="project" value="TreeGrafter"/>
</dbReference>
<dbReference type="Gene3D" id="3.40.50.720">
    <property type="entry name" value="NAD(P)-binding Rossmann-like Domain"/>
    <property type="match status" value="1"/>
</dbReference>
<organism evidence="3 4">
    <name type="scientific">Candidatus Mycosynbacter amalyticus</name>
    <dbReference type="NCBI Taxonomy" id="2665156"/>
    <lineage>
        <taxon>Bacteria</taxon>
        <taxon>Candidatus Saccharimonadota</taxon>
        <taxon>Candidatus Saccharimonadota incertae sedis</taxon>
        <taxon>Candidatus Mycosynbacter</taxon>
    </lineage>
</organism>
<feature type="domain" description="Pyrroline-5-carboxylate reductase catalytic N-terminal" evidence="2">
    <location>
        <begin position="3"/>
        <end position="91"/>
    </location>
</feature>
<evidence type="ECO:0000313" key="4">
    <source>
        <dbReference type="Proteomes" id="UP001059824"/>
    </source>
</evidence>
<dbReference type="PANTHER" id="PTHR14239">
    <property type="entry name" value="DUDULIN-RELATED"/>
    <property type="match status" value="1"/>
</dbReference>
<accession>A0A857MLA8</accession>
<evidence type="ECO:0000313" key="3">
    <source>
        <dbReference type="EMBL" id="QHN43356.1"/>
    </source>
</evidence>
<gene>
    <name evidence="3" type="ORF">GII36_02185</name>
</gene>
<protein>
    <submittedName>
        <fullName evidence="3">NADP oxidoreductase</fullName>
    </submittedName>
</protein>
<dbReference type="InterPro" id="IPR036291">
    <property type="entry name" value="NAD(P)-bd_dom_sf"/>
</dbReference>
<dbReference type="GO" id="GO:0008823">
    <property type="term" value="F:cupric reductase (NADH) activity"/>
    <property type="evidence" value="ECO:0007669"/>
    <property type="project" value="TreeGrafter"/>
</dbReference>
<dbReference type="Proteomes" id="UP001059824">
    <property type="component" value="Chromosome"/>
</dbReference>
<dbReference type="InterPro" id="IPR028939">
    <property type="entry name" value="P5C_Rdtase_cat_N"/>
</dbReference>
<name>A0A857MLA8_9BACT</name>
<dbReference type="AlphaFoldDB" id="A0A857MLA8"/>
<reference evidence="3" key="1">
    <citation type="journal article" date="2021" name="Nat. Microbiol.">
        <title>Cocultivation of an ultrasmall environmental parasitic bacterium with lytic ability against bacteria associated with wastewater foams.</title>
        <authorList>
            <person name="Batinovic S."/>
            <person name="Rose J.J.A."/>
            <person name="Ratcliffe J."/>
            <person name="Seviour R.J."/>
            <person name="Petrovski S."/>
        </authorList>
    </citation>
    <scope>NUCLEOTIDE SEQUENCE</scope>
    <source>
        <strain evidence="3">JR1</strain>
    </source>
</reference>
<evidence type="ECO:0000256" key="1">
    <source>
        <dbReference type="ARBA" id="ARBA00023002"/>
    </source>
</evidence>
<dbReference type="InterPro" id="IPR051267">
    <property type="entry name" value="STEAP_metalloreductase"/>
</dbReference>
<sequence length="206" mass="21679">MRTVGIIGAGKLGITLAQLATKADYEVLVAGSGSPGKIALAIDTLTPGAQAVTARNAAQSDIVILAIPLGKFRSLPANALTGKLVIDATNYWWEVDGPRENILPDEQSSSQAIQGFLPASHVVKALNHMGYHHLHDEAAAQNMPTRKAIAIAGDHKEDIETVAQFIDTLGFDPLPIGNLAAGRTLEPGHPAFGANLTRQELAELIV</sequence>
<dbReference type="KEGG" id="mama:GII36_02185"/>
<evidence type="ECO:0000259" key="2">
    <source>
        <dbReference type="Pfam" id="PF03807"/>
    </source>
</evidence>
<keyword evidence="1" id="KW-0560">Oxidoreductase</keyword>
<keyword evidence="4" id="KW-1185">Reference proteome</keyword>
<dbReference type="GO" id="GO:0005886">
    <property type="term" value="C:plasma membrane"/>
    <property type="evidence" value="ECO:0007669"/>
    <property type="project" value="TreeGrafter"/>
</dbReference>
<dbReference type="EMBL" id="CP045921">
    <property type="protein sequence ID" value="QHN43356.1"/>
    <property type="molecule type" value="Genomic_DNA"/>
</dbReference>
<dbReference type="SUPFAM" id="SSF51735">
    <property type="entry name" value="NAD(P)-binding Rossmann-fold domains"/>
    <property type="match status" value="1"/>
</dbReference>